<gene>
    <name evidence="1" type="ORF">HYH03_001634</name>
</gene>
<dbReference type="EMBL" id="JAEHOE010000003">
    <property type="protein sequence ID" value="KAG2500873.1"/>
    <property type="molecule type" value="Genomic_DNA"/>
</dbReference>
<evidence type="ECO:0000313" key="2">
    <source>
        <dbReference type="Proteomes" id="UP000612055"/>
    </source>
</evidence>
<protein>
    <submittedName>
        <fullName evidence="1">Uncharacterized protein</fullName>
    </submittedName>
</protein>
<organism evidence="1 2">
    <name type="scientific">Edaphochlamys debaryana</name>
    <dbReference type="NCBI Taxonomy" id="47281"/>
    <lineage>
        <taxon>Eukaryota</taxon>
        <taxon>Viridiplantae</taxon>
        <taxon>Chlorophyta</taxon>
        <taxon>core chlorophytes</taxon>
        <taxon>Chlorophyceae</taxon>
        <taxon>CS clade</taxon>
        <taxon>Chlamydomonadales</taxon>
        <taxon>Chlamydomonadales incertae sedis</taxon>
        <taxon>Edaphochlamys</taxon>
    </lineage>
</organism>
<dbReference type="SUPFAM" id="SSF48452">
    <property type="entry name" value="TPR-like"/>
    <property type="match status" value="1"/>
</dbReference>
<reference evidence="1" key="1">
    <citation type="journal article" date="2020" name="bioRxiv">
        <title>Comparative genomics of Chlamydomonas.</title>
        <authorList>
            <person name="Craig R.J."/>
            <person name="Hasan A.R."/>
            <person name="Ness R.W."/>
            <person name="Keightley P.D."/>
        </authorList>
    </citation>
    <scope>NUCLEOTIDE SEQUENCE</scope>
    <source>
        <strain evidence="1">CCAP 11/70</strain>
    </source>
</reference>
<sequence length="255" mass="27299">MAQSAPAPRGFCPRASTEPIAVSRRTINAGAIGTTALLAGIAAVGGVALAASAASSAGASTGGDPRALTRSGMEKFRRNEVEASVVDFDGVIAAAPSMKPYMWQRGLSLYYLERYADGAEQFRVDVAVNPNDTEESIWTFLCEAQMVGAEQARKQFLQVGRDPRPVMRAAYECFRTGAQPEAILAQVSDKGGHDSFYGNLYVGLWHESHGQPAEAQAAITKAVRTPYARLSGDYMASLARVHCLRRGWPIDGEQA</sequence>
<keyword evidence="2" id="KW-1185">Reference proteome</keyword>
<dbReference type="PANTHER" id="PTHR47908">
    <property type="match status" value="1"/>
</dbReference>
<dbReference type="PANTHER" id="PTHR47908:SF2">
    <property type="entry name" value="TETRATRICOPEPTIDE REPEAT (TPR)-LIKE SUPERFAMILY PROTEIN"/>
    <property type="match status" value="1"/>
</dbReference>
<dbReference type="InterPro" id="IPR011990">
    <property type="entry name" value="TPR-like_helical_dom_sf"/>
</dbReference>
<evidence type="ECO:0000313" key="1">
    <source>
        <dbReference type="EMBL" id="KAG2500873.1"/>
    </source>
</evidence>
<dbReference type="GO" id="GO:0009507">
    <property type="term" value="C:chloroplast"/>
    <property type="evidence" value="ECO:0007669"/>
    <property type="project" value="TreeGrafter"/>
</dbReference>
<comment type="caution">
    <text evidence="1">The sequence shown here is derived from an EMBL/GenBank/DDBJ whole genome shotgun (WGS) entry which is preliminary data.</text>
</comment>
<dbReference type="AlphaFoldDB" id="A0A835YGN9"/>
<name>A0A835YGN9_9CHLO</name>
<dbReference type="Gene3D" id="1.25.40.10">
    <property type="entry name" value="Tetratricopeptide repeat domain"/>
    <property type="match status" value="1"/>
</dbReference>
<dbReference type="Proteomes" id="UP000612055">
    <property type="component" value="Unassembled WGS sequence"/>
</dbReference>
<accession>A0A835YGN9</accession>
<proteinExistence type="predicted"/>
<dbReference type="OrthoDB" id="2017782at2759"/>